<dbReference type="Proteomes" id="UP000182427">
    <property type="component" value="Chromosome I"/>
</dbReference>
<sequence length="62" mass="7054">MQYRKPVLTLLFAVLFYKLMVTAFSLMNKPSDTALYGGEALLAISVIGFITVVRLLWRRSTQ</sequence>
<proteinExistence type="predicted"/>
<evidence type="ECO:0000313" key="3">
    <source>
        <dbReference type="Proteomes" id="UP000182427"/>
    </source>
</evidence>
<protein>
    <submittedName>
        <fullName evidence="2">Uncharacterized protein</fullName>
    </submittedName>
</protein>
<keyword evidence="1" id="KW-0812">Transmembrane</keyword>
<gene>
    <name evidence="2" type="ORF">SAMN05444167_3167</name>
</gene>
<dbReference type="EMBL" id="LT629690">
    <property type="protein sequence ID" value="SDF74148.1"/>
    <property type="molecule type" value="Genomic_DNA"/>
</dbReference>
<dbReference type="AlphaFoldDB" id="A0A1G7NJA7"/>
<keyword evidence="3" id="KW-1185">Reference proteome</keyword>
<feature type="transmembrane region" description="Helical" evidence="1">
    <location>
        <begin position="7"/>
        <end position="27"/>
    </location>
</feature>
<evidence type="ECO:0000313" key="2">
    <source>
        <dbReference type="EMBL" id="SDF74148.1"/>
    </source>
</evidence>
<keyword evidence="1" id="KW-1133">Transmembrane helix</keyword>
<evidence type="ECO:0000256" key="1">
    <source>
        <dbReference type="SAM" id="Phobius"/>
    </source>
</evidence>
<feature type="transmembrane region" description="Helical" evidence="1">
    <location>
        <begin position="33"/>
        <end position="57"/>
    </location>
</feature>
<name>A0A1G7NJA7_9BACT</name>
<organism evidence="2 3">
    <name type="scientific">Terriglobus roseus</name>
    <dbReference type="NCBI Taxonomy" id="392734"/>
    <lineage>
        <taxon>Bacteria</taxon>
        <taxon>Pseudomonadati</taxon>
        <taxon>Acidobacteriota</taxon>
        <taxon>Terriglobia</taxon>
        <taxon>Terriglobales</taxon>
        <taxon>Acidobacteriaceae</taxon>
        <taxon>Terriglobus</taxon>
    </lineage>
</organism>
<accession>A0A1G7NJA7</accession>
<keyword evidence="1" id="KW-0472">Membrane</keyword>
<reference evidence="2 3" key="1">
    <citation type="submission" date="2016-10" db="EMBL/GenBank/DDBJ databases">
        <authorList>
            <person name="de Groot N.N."/>
        </authorList>
    </citation>
    <scope>NUCLEOTIDE SEQUENCE [LARGE SCALE GENOMIC DNA]</scope>
    <source>
        <strain evidence="2 3">GAS232</strain>
    </source>
</reference>